<organism evidence="1">
    <name type="scientific">human gut metagenome</name>
    <dbReference type="NCBI Taxonomy" id="408170"/>
    <lineage>
        <taxon>unclassified sequences</taxon>
        <taxon>metagenomes</taxon>
        <taxon>organismal metagenomes</taxon>
    </lineage>
</organism>
<comment type="caution">
    <text evidence="1">The sequence shown here is derived from an EMBL/GenBank/DDBJ whole genome shotgun (WGS) entry which is preliminary data.</text>
</comment>
<accession>K1UI71</accession>
<name>K1UI71_9ZZZZ</name>
<evidence type="ECO:0000313" key="1">
    <source>
        <dbReference type="EMBL" id="EKC79699.1"/>
    </source>
</evidence>
<dbReference type="AlphaFoldDB" id="K1UI71"/>
<sequence length="82" mass="9267">MAGVPKAVTQRANEILKKIERKNVLVNKAQEKEDKKQVSGQLDLYNFKLAEIAHELDKVNVNELTPIEALNTLVKIKEEIKG</sequence>
<gene>
    <name evidence="1" type="ORF">LEA_02168</name>
</gene>
<dbReference type="EMBL" id="AJWY01001499">
    <property type="protein sequence ID" value="EKC79699.1"/>
    <property type="molecule type" value="Genomic_DNA"/>
</dbReference>
<reference evidence="1" key="1">
    <citation type="journal article" date="2013" name="Environ. Microbiol.">
        <title>Microbiota from the distal guts of lean and obese adolescents exhibit partial functional redundancy besides clear differences in community structure.</title>
        <authorList>
            <person name="Ferrer M."/>
            <person name="Ruiz A."/>
            <person name="Lanza F."/>
            <person name="Haange S.B."/>
            <person name="Oberbach A."/>
            <person name="Till H."/>
            <person name="Bargiela R."/>
            <person name="Campoy C."/>
            <person name="Segura M.T."/>
            <person name="Richter M."/>
            <person name="von Bergen M."/>
            <person name="Seifert J."/>
            <person name="Suarez A."/>
        </authorList>
    </citation>
    <scope>NUCLEOTIDE SEQUENCE</scope>
</reference>
<proteinExistence type="predicted"/>
<protein>
    <submittedName>
        <fullName evidence="1">Protein containing DNA mismatch repair protein MutS</fullName>
    </submittedName>
</protein>